<dbReference type="InterPro" id="IPR020616">
    <property type="entry name" value="Thiolase_N"/>
</dbReference>
<dbReference type="Pfam" id="PF02803">
    <property type="entry name" value="Thiolase_C"/>
    <property type="match status" value="1"/>
</dbReference>
<dbReference type="CDD" id="cd00751">
    <property type="entry name" value="thiolase"/>
    <property type="match status" value="1"/>
</dbReference>
<gene>
    <name evidence="10" type="ORF">SAMN04488506_1479</name>
</gene>
<dbReference type="EMBL" id="FOXW01000005">
    <property type="protein sequence ID" value="SFQ32910.1"/>
    <property type="molecule type" value="Genomic_DNA"/>
</dbReference>
<dbReference type="GO" id="GO:0003985">
    <property type="term" value="F:acetyl-CoA C-acetyltransferase activity"/>
    <property type="evidence" value="ECO:0007669"/>
    <property type="project" value="UniProtKB-EC"/>
</dbReference>
<dbReference type="InterPro" id="IPR002155">
    <property type="entry name" value="Thiolase"/>
</dbReference>
<evidence type="ECO:0000256" key="3">
    <source>
        <dbReference type="ARBA" id="ARBA00022679"/>
    </source>
</evidence>
<dbReference type="InterPro" id="IPR020610">
    <property type="entry name" value="Thiolase_AS"/>
</dbReference>
<evidence type="ECO:0000256" key="1">
    <source>
        <dbReference type="ARBA" id="ARBA00010982"/>
    </source>
</evidence>
<dbReference type="Proteomes" id="UP000199136">
    <property type="component" value="Unassembled WGS sequence"/>
</dbReference>
<dbReference type="PROSITE" id="PS00737">
    <property type="entry name" value="THIOLASE_2"/>
    <property type="match status" value="1"/>
</dbReference>
<dbReference type="SUPFAM" id="SSF53901">
    <property type="entry name" value="Thiolase-like"/>
    <property type="match status" value="2"/>
</dbReference>
<evidence type="ECO:0000256" key="4">
    <source>
        <dbReference type="ARBA" id="ARBA00023315"/>
    </source>
</evidence>
<dbReference type="AlphaFoldDB" id="A0A1I5XLX1"/>
<evidence type="ECO:0000256" key="7">
    <source>
        <dbReference type="RuleBase" id="RU003557"/>
    </source>
</evidence>
<dbReference type="PROSITE" id="PS00098">
    <property type="entry name" value="THIOLASE_1"/>
    <property type="match status" value="1"/>
</dbReference>
<feature type="active site" description="Proton acceptor" evidence="6">
    <location>
        <position position="348"/>
    </location>
</feature>
<protein>
    <recommendedName>
        <fullName evidence="2">acetyl-CoA C-acetyltransferase</fullName>
        <ecNumber evidence="2">2.3.1.9</ecNumber>
    </recommendedName>
    <alternativeName>
        <fullName evidence="5">Acetoacetyl-CoA thiolase</fullName>
    </alternativeName>
</protein>
<dbReference type="PANTHER" id="PTHR18919:SF107">
    <property type="entry name" value="ACETYL-COA ACETYLTRANSFERASE, CYTOSOLIC"/>
    <property type="match status" value="1"/>
</dbReference>
<sequence length="392" mass="42011">MEEVVIVSTVRTPIGSLGGVYKNTSAVELGTIAATEVLNRSLIQPEEVDTVIFGNVLQAGLGQNPARQISIHTGIPNTVPAMTINEVCGSGLKSVILASQAIQVGDAKVVLAGGTENMSQAPYLLKDQRFGSKMGDIQAIDSLVHDGLTDAFNHHHMGVTAENVAERYHVSREEQDEFAFHSQMKATTAQENGLFDEEIVPVTIQVKRQSQVVTQDEYIRKETTIEKLQKLRPAFKPNGSVTAGNASGINDGAAAVLLMSKSEAEKRQIPYLATIKGYAEVGSDPEIMGYAPYGAVQKVFKKTNFTKDDIDLFEFNEAFASQSIALVRDLELPVEKVNINGGAIALGHPIGASGSRILVTLLHAMKKNQKKRGLATLCVGGGIGIAMIIESV</sequence>
<dbReference type="RefSeq" id="WP_092480520.1">
    <property type="nucleotide sequence ID" value="NZ_FOXW01000005.1"/>
</dbReference>
<feature type="active site" description="Proton acceptor" evidence="6">
    <location>
        <position position="378"/>
    </location>
</feature>
<dbReference type="InterPro" id="IPR020613">
    <property type="entry name" value="Thiolase_CS"/>
</dbReference>
<name>A0A1I5XLX1_9LACT</name>
<dbReference type="InterPro" id="IPR016039">
    <property type="entry name" value="Thiolase-like"/>
</dbReference>
<dbReference type="STRING" id="82801.SAMN04488506_1479"/>
<dbReference type="NCBIfam" id="TIGR01930">
    <property type="entry name" value="AcCoA-C-Actrans"/>
    <property type="match status" value="1"/>
</dbReference>
<evidence type="ECO:0000256" key="2">
    <source>
        <dbReference type="ARBA" id="ARBA00012705"/>
    </source>
</evidence>
<dbReference type="EC" id="2.3.1.9" evidence="2"/>
<dbReference type="PANTHER" id="PTHR18919">
    <property type="entry name" value="ACETYL-COA C-ACYLTRANSFERASE"/>
    <property type="match status" value="1"/>
</dbReference>
<evidence type="ECO:0000256" key="6">
    <source>
        <dbReference type="PIRSR" id="PIRSR000429-1"/>
    </source>
</evidence>
<dbReference type="FunFam" id="3.40.47.10:FF:000010">
    <property type="entry name" value="Acetyl-CoA acetyltransferase (Thiolase)"/>
    <property type="match status" value="1"/>
</dbReference>
<feature type="domain" description="Thiolase C-terminal" evidence="9">
    <location>
        <begin position="271"/>
        <end position="390"/>
    </location>
</feature>
<organism evidence="10 11">
    <name type="scientific">Desemzia incerta</name>
    <dbReference type="NCBI Taxonomy" id="82801"/>
    <lineage>
        <taxon>Bacteria</taxon>
        <taxon>Bacillati</taxon>
        <taxon>Bacillota</taxon>
        <taxon>Bacilli</taxon>
        <taxon>Lactobacillales</taxon>
        <taxon>Carnobacteriaceae</taxon>
        <taxon>Desemzia</taxon>
    </lineage>
</organism>
<evidence type="ECO:0000259" key="8">
    <source>
        <dbReference type="Pfam" id="PF00108"/>
    </source>
</evidence>
<dbReference type="InterPro" id="IPR020617">
    <property type="entry name" value="Thiolase_C"/>
</dbReference>
<dbReference type="Pfam" id="PF00108">
    <property type="entry name" value="Thiolase_N"/>
    <property type="match status" value="1"/>
</dbReference>
<keyword evidence="4 7" id="KW-0012">Acyltransferase</keyword>
<dbReference type="InterPro" id="IPR020615">
    <property type="entry name" value="Thiolase_acyl_enz_int_AS"/>
</dbReference>
<dbReference type="PIRSF" id="PIRSF000429">
    <property type="entry name" value="Ac-CoA_Ac_transf"/>
    <property type="match status" value="1"/>
</dbReference>
<accession>A0A1I5XLX1</accession>
<evidence type="ECO:0000259" key="9">
    <source>
        <dbReference type="Pfam" id="PF02803"/>
    </source>
</evidence>
<proteinExistence type="inferred from homology"/>
<evidence type="ECO:0000256" key="5">
    <source>
        <dbReference type="ARBA" id="ARBA00030755"/>
    </source>
</evidence>
<feature type="active site" description="Acyl-thioester intermediate" evidence="6">
    <location>
        <position position="88"/>
    </location>
</feature>
<dbReference type="Gene3D" id="3.40.47.10">
    <property type="match status" value="2"/>
</dbReference>
<evidence type="ECO:0000313" key="11">
    <source>
        <dbReference type="Proteomes" id="UP000199136"/>
    </source>
</evidence>
<reference evidence="10 11" key="1">
    <citation type="submission" date="2016-10" db="EMBL/GenBank/DDBJ databases">
        <authorList>
            <person name="de Groot N.N."/>
        </authorList>
    </citation>
    <scope>NUCLEOTIDE SEQUENCE [LARGE SCALE GENOMIC DNA]</scope>
    <source>
        <strain evidence="10 11">DSM 20581</strain>
    </source>
</reference>
<comment type="similarity">
    <text evidence="1 7">Belongs to the thiolase-like superfamily. Thiolase family.</text>
</comment>
<keyword evidence="11" id="KW-1185">Reference proteome</keyword>
<evidence type="ECO:0000313" key="10">
    <source>
        <dbReference type="EMBL" id="SFQ32910.1"/>
    </source>
</evidence>
<feature type="domain" description="Thiolase N-terminal" evidence="8">
    <location>
        <begin position="4"/>
        <end position="262"/>
    </location>
</feature>
<dbReference type="PROSITE" id="PS00099">
    <property type="entry name" value="THIOLASE_3"/>
    <property type="match status" value="1"/>
</dbReference>
<dbReference type="OrthoDB" id="9764892at2"/>
<keyword evidence="3 7" id="KW-0808">Transferase</keyword>